<organism evidence="2 3">
    <name type="scientific">Paraconexibacter algicola</name>
    <dbReference type="NCBI Taxonomy" id="2133960"/>
    <lineage>
        <taxon>Bacteria</taxon>
        <taxon>Bacillati</taxon>
        <taxon>Actinomycetota</taxon>
        <taxon>Thermoleophilia</taxon>
        <taxon>Solirubrobacterales</taxon>
        <taxon>Paraconexibacteraceae</taxon>
        <taxon>Paraconexibacter</taxon>
    </lineage>
</organism>
<evidence type="ECO:0000313" key="2">
    <source>
        <dbReference type="EMBL" id="PTL58220.1"/>
    </source>
</evidence>
<feature type="domain" description="Endoribonuclease L-PSP/chorismate mutase-like" evidence="1">
    <location>
        <begin position="35"/>
        <end position="137"/>
    </location>
</feature>
<dbReference type="OrthoDB" id="9806229at2"/>
<protein>
    <recommendedName>
        <fullName evidence="1">Endoribonuclease L-PSP/chorismate mutase-like domain-containing protein</fullName>
    </recommendedName>
</protein>
<keyword evidence="3" id="KW-1185">Reference proteome</keyword>
<dbReference type="PANTHER" id="PTHR43760">
    <property type="entry name" value="ENDORIBONUCLEASE-RELATED"/>
    <property type="match status" value="1"/>
</dbReference>
<dbReference type="InterPro" id="IPR013813">
    <property type="entry name" value="Endoribo_LPSP/chorism_mut-like"/>
</dbReference>
<proteinExistence type="predicted"/>
<dbReference type="Pfam" id="PF14588">
    <property type="entry name" value="YjgF_endoribonc"/>
    <property type="match status" value="1"/>
</dbReference>
<comment type="caution">
    <text evidence="2">The sequence shown here is derived from an EMBL/GenBank/DDBJ whole genome shotgun (WGS) entry which is preliminary data.</text>
</comment>
<dbReference type="Gene3D" id="3.30.1330.40">
    <property type="entry name" value="RutC-like"/>
    <property type="match status" value="1"/>
</dbReference>
<reference evidence="2 3" key="1">
    <citation type="submission" date="2018-03" db="EMBL/GenBank/DDBJ databases">
        <title>Aquarubrobacter algicola gen. nov., sp. nov., a novel actinobacterium isolated from shallow eutrophic lake during the end of cyanobacterial harmful algal blooms.</title>
        <authorList>
            <person name="Chun S.J."/>
        </authorList>
    </citation>
    <scope>NUCLEOTIDE SEQUENCE [LARGE SCALE GENOMIC DNA]</scope>
    <source>
        <strain evidence="2 3">Seoho-28</strain>
    </source>
</reference>
<name>A0A2T4UG67_9ACTN</name>
<evidence type="ECO:0000313" key="3">
    <source>
        <dbReference type="Proteomes" id="UP000240739"/>
    </source>
</evidence>
<dbReference type="EMBL" id="PYYB01000001">
    <property type="protein sequence ID" value="PTL58220.1"/>
    <property type="molecule type" value="Genomic_DNA"/>
</dbReference>
<gene>
    <name evidence="2" type="ORF">C7Y72_00440</name>
</gene>
<dbReference type="SUPFAM" id="SSF55298">
    <property type="entry name" value="YjgF-like"/>
    <property type="match status" value="1"/>
</dbReference>
<accession>A0A2T4UG67</accession>
<dbReference type="CDD" id="cd02199">
    <property type="entry name" value="YjgF_YER057c_UK114_like_1"/>
    <property type="match status" value="1"/>
</dbReference>
<dbReference type="PANTHER" id="PTHR43760:SF1">
    <property type="entry name" value="ENDORIBONUCLEASE L-PSP_CHORISMATE MUTASE-LIKE DOMAIN-CONTAINING PROTEIN"/>
    <property type="match status" value="1"/>
</dbReference>
<dbReference type="AlphaFoldDB" id="A0A2T4UG67"/>
<dbReference type="RefSeq" id="WP_107566658.1">
    <property type="nucleotide sequence ID" value="NZ_PYYB01000001.1"/>
</dbReference>
<evidence type="ECO:0000259" key="1">
    <source>
        <dbReference type="Pfam" id="PF14588"/>
    </source>
</evidence>
<sequence length="159" mass="16626">MRTVDDRLTELGIALPALFGGPPGFERRFDRVHVDGGLAYVSGHGPVDGATVLSQGRVGGDLTPEDGYAAARATGLSILASLRDELGSLERVGSWVKALGLVRAAPGFTALPGVMDGFTDLVLELWGPERGRHARSAIGVAELPFGIPVEVEAIVRLAD</sequence>
<dbReference type="Proteomes" id="UP000240739">
    <property type="component" value="Unassembled WGS sequence"/>
</dbReference>
<dbReference type="InterPro" id="IPR035959">
    <property type="entry name" value="RutC-like_sf"/>
</dbReference>